<evidence type="ECO:0008006" key="4">
    <source>
        <dbReference type="Google" id="ProtNLM"/>
    </source>
</evidence>
<keyword evidence="3" id="KW-1185">Reference proteome</keyword>
<dbReference type="Proteomes" id="UP000011087">
    <property type="component" value="Unassembled WGS sequence"/>
</dbReference>
<reference evidence="3" key="2">
    <citation type="submission" date="2012-11" db="EMBL/GenBank/DDBJ databases">
        <authorList>
            <person name="Kuo A."/>
            <person name="Curtis B.A."/>
            <person name="Tanifuji G."/>
            <person name="Burki F."/>
            <person name="Gruber A."/>
            <person name="Irimia M."/>
            <person name="Maruyama S."/>
            <person name="Arias M.C."/>
            <person name="Ball S.G."/>
            <person name="Gile G.H."/>
            <person name="Hirakawa Y."/>
            <person name="Hopkins J.F."/>
            <person name="Rensing S.A."/>
            <person name="Schmutz J."/>
            <person name="Symeonidi A."/>
            <person name="Elias M."/>
            <person name="Eveleigh R.J."/>
            <person name="Herman E.K."/>
            <person name="Klute M.J."/>
            <person name="Nakayama T."/>
            <person name="Obornik M."/>
            <person name="Reyes-Prieto A."/>
            <person name="Armbrust E.V."/>
            <person name="Aves S.J."/>
            <person name="Beiko R.G."/>
            <person name="Coutinho P."/>
            <person name="Dacks J.B."/>
            <person name="Durnford D.G."/>
            <person name="Fast N.M."/>
            <person name="Green B.R."/>
            <person name="Grisdale C."/>
            <person name="Hempe F."/>
            <person name="Henrissat B."/>
            <person name="Hoppner M.P."/>
            <person name="Ishida K.-I."/>
            <person name="Kim E."/>
            <person name="Koreny L."/>
            <person name="Kroth P.G."/>
            <person name="Liu Y."/>
            <person name="Malik S.-B."/>
            <person name="Maier U.G."/>
            <person name="McRose D."/>
            <person name="Mock T."/>
            <person name="Neilson J.A."/>
            <person name="Onodera N.T."/>
            <person name="Poole A.M."/>
            <person name="Pritham E.J."/>
            <person name="Richards T.A."/>
            <person name="Rocap G."/>
            <person name="Roy S.W."/>
            <person name="Sarai C."/>
            <person name="Schaack S."/>
            <person name="Shirato S."/>
            <person name="Slamovits C.H."/>
            <person name="Spencer D.F."/>
            <person name="Suzuki S."/>
            <person name="Worden A.Z."/>
            <person name="Zauner S."/>
            <person name="Barry K."/>
            <person name="Bell C."/>
            <person name="Bharti A.K."/>
            <person name="Crow J.A."/>
            <person name="Grimwood J."/>
            <person name="Kramer R."/>
            <person name="Lindquist E."/>
            <person name="Lucas S."/>
            <person name="Salamov A."/>
            <person name="McFadden G.I."/>
            <person name="Lane C.E."/>
            <person name="Keeling P.J."/>
            <person name="Gray M.W."/>
            <person name="Grigoriev I.V."/>
            <person name="Archibald J.M."/>
        </authorList>
    </citation>
    <scope>NUCLEOTIDE SEQUENCE</scope>
    <source>
        <strain evidence="3">CCMP2712</strain>
    </source>
</reference>
<proteinExistence type="predicted"/>
<dbReference type="InterPro" id="IPR026876">
    <property type="entry name" value="Fn3_assoc_repeat"/>
</dbReference>
<organism evidence="1">
    <name type="scientific">Guillardia theta (strain CCMP2712)</name>
    <name type="common">Cryptophyte</name>
    <dbReference type="NCBI Taxonomy" id="905079"/>
    <lineage>
        <taxon>Eukaryota</taxon>
        <taxon>Cryptophyceae</taxon>
        <taxon>Pyrenomonadales</taxon>
        <taxon>Geminigeraceae</taxon>
        <taxon>Guillardia</taxon>
    </lineage>
</organism>
<reference evidence="2" key="3">
    <citation type="submission" date="2015-06" db="UniProtKB">
        <authorList>
            <consortium name="EnsemblProtists"/>
        </authorList>
    </citation>
    <scope>IDENTIFICATION</scope>
</reference>
<gene>
    <name evidence="1" type="ORF">GUITHDRAFT_120280</name>
</gene>
<dbReference type="Gene3D" id="2.60.120.260">
    <property type="entry name" value="Galactose-binding domain-like"/>
    <property type="match status" value="1"/>
</dbReference>
<protein>
    <recommendedName>
        <fullName evidence="4">F5/8 type C domain-containing protein</fullName>
    </recommendedName>
</protein>
<sequence length="743" mass="83318">MPAARKRGALLLTALLLLWALVQIAFWYWLQGKGSRARRAVQVRVVEDKAMVEIVGQSEDEKVWFTRDGTQPNPSSSEVYHGAFLLRQGIWTISAAAWRGGKRVGHVVRTRRIVCRRGENFLVSCRVRNSTGPASLSWRTCSLELNRRLREVKDVLVEENVTIHSISEERKPRMQLKVVGSTMDEACRTALSSDWSECRGLTGSSSPPPLPLLAFRISYVASIECGFIGMRMRDGELGYGGLPMDRSRFFRHDPSLPLPVYDVMEEEEEGGGGRARLLSYDELAMIPLADMPGEDSWHQLLPRLLWMMHILPATVKFLLPPPQGALRDILSLLAQESLQELFDASRLVLWSPNFFVAQRLYFYGESPFLRSSSPRKRLPPPPPLLLRNCRAVLRSLPGLRALDSYLLLVPHGYFDWDPDNLQQAALALSVFLRRGPIRYRVVEEGRERIELPQDGEGAQSEEGKNFRPHSPLLSLLSLFAEARAVIGVHGRMLGYILWCSPGTSVIEIGPSTQLASYKEEGEPQELRGRPWDSRYHELAAALNIRFSILPASWTNSFSSLPSSLPPPSSAPSSAPSSLPSSVAIDVRLLLLWLVDEFEDGESEVVLPISSRTLCEDRGMNLALRGRTRSSGGEVGHEGDKTVDGKLETAWETYGDDDHWIEVELRERGSACGVLVEWGSTLPSSFRVLLSTVGGWPEKEQQDASPFDLTRVRDRLLERRSREIGHLLLLPPTGIDDQYSQMTR</sequence>
<dbReference type="HOGENOM" id="CLU_374056_0_0_1"/>
<evidence type="ECO:0000313" key="3">
    <source>
        <dbReference type="Proteomes" id="UP000011087"/>
    </source>
</evidence>
<dbReference type="RefSeq" id="XP_005820516.1">
    <property type="nucleotide sequence ID" value="XM_005820459.1"/>
</dbReference>
<dbReference type="GeneID" id="17290268"/>
<reference evidence="1 3" key="1">
    <citation type="journal article" date="2012" name="Nature">
        <title>Algal genomes reveal evolutionary mosaicism and the fate of nucleomorphs.</title>
        <authorList>
            <consortium name="DOE Joint Genome Institute"/>
            <person name="Curtis B.A."/>
            <person name="Tanifuji G."/>
            <person name="Burki F."/>
            <person name="Gruber A."/>
            <person name="Irimia M."/>
            <person name="Maruyama S."/>
            <person name="Arias M.C."/>
            <person name="Ball S.G."/>
            <person name="Gile G.H."/>
            <person name="Hirakawa Y."/>
            <person name="Hopkins J.F."/>
            <person name="Kuo A."/>
            <person name="Rensing S.A."/>
            <person name="Schmutz J."/>
            <person name="Symeonidi A."/>
            <person name="Elias M."/>
            <person name="Eveleigh R.J."/>
            <person name="Herman E.K."/>
            <person name="Klute M.J."/>
            <person name="Nakayama T."/>
            <person name="Obornik M."/>
            <person name="Reyes-Prieto A."/>
            <person name="Armbrust E.V."/>
            <person name="Aves S.J."/>
            <person name="Beiko R.G."/>
            <person name="Coutinho P."/>
            <person name="Dacks J.B."/>
            <person name="Durnford D.G."/>
            <person name="Fast N.M."/>
            <person name="Green B.R."/>
            <person name="Grisdale C.J."/>
            <person name="Hempel F."/>
            <person name="Henrissat B."/>
            <person name="Hoppner M.P."/>
            <person name="Ishida K."/>
            <person name="Kim E."/>
            <person name="Koreny L."/>
            <person name="Kroth P.G."/>
            <person name="Liu Y."/>
            <person name="Malik S.B."/>
            <person name="Maier U.G."/>
            <person name="McRose D."/>
            <person name="Mock T."/>
            <person name="Neilson J.A."/>
            <person name="Onodera N.T."/>
            <person name="Poole A.M."/>
            <person name="Pritham E.J."/>
            <person name="Richards T.A."/>
            <person name="Rocap G."/>
            <person name="Roy S.W."/>
            <person name="Sarai C."/>
            <person name="Schaack S."/>
            <person name="Shirato S."/>
            <person name="Slamovits C.H."/>
            <person name="Spencer D.F."/>
            <person name="Suzuki S."/>
            <person name="Worden A.Z."/>
            <person name="Zauner S."/>
            <person name="Barry K."/>
            <person name="Bell C."/>
            <person name="Bharti A.K."/>
            <person name="Crow J.A."/>
            <person name="Grimwood J."/>
            <person name="Kramer R."/>
            <person name="Lindquist E."/>
            <person name="Lucas S."/>
            <person name="Salamov A."/>
            <person name="McFadden G.I."/>
            <person name="Lane C.E."/>
            <person name="Keeling P.J."/>
            <person name="Gray M.W."/>
            <person name="Grigoriev I.V."/>
            <person name="Archibald J.M."/>
        </authorList>
    </citation>
    <scope>NUCLEOTIDE SEQUENCE</scope>
    <source>
        <strain evidence="1 3">CCMP2712</strain>
    </source>
</reference>
<dbReference type="Pfam" id="PF13287">
    <property type="entry name" value="Fn3_assoc"/>
    <property type="match status" value="1"/>
</dbReference>
<dbReference type="AlphaFoldDB" id="L1IB95"/>
<dbReference type="EMBL" id="JH993138">
    <property type="protein sequence ID" value="EKX33536.1"/>
    <property type="molecule type" value="Genomic_DNA"/>
</dbReference>
<dbReference type="PaxDb" id="55529-EKX33536"/>
<accession>L1IB95</accession>
<dbReference type="SUPFAM" id="SSF49785">
    <property type="entry name" value="Galactose-binding domain-like"/>
    <property type="match status" value="1"/>
</dbReference>
<evidence type="ECO:0000313" key="2">
    <source>
        <dbReference type="EnsemblProtists" id="EKX33536"/>
    </source>
</evidence>
<evidence type="ECO:0000313" key="1">
    <source>
        <dbReference type="EMBL" id="EKX33536.1"/>
    </source>
</evidence>
<dbReference type="InterPro" id="IPR008979">
    <property type="entry name" value="Galactose-bd-like_sf"/>
</dbReference>
<dbReference type="KEGG" id="gtt:GUITHDRAFT_120280"/>
<name>L1IB95_GUITC</name>
<dbReference type="EnsemblProtists" id="EKX33536">
    <property type="protein sequence ID" value="EKX33536"/>
    <property type="gene ID" value="GUITHDRAFT_120280"/>
</dbReference>